<keyword evidence="6" id="KW-1185">Reference proteome</keyword>
<dbReference type="InterPro" id="IPR043502">
    <property type="entry name" value="DNA/RNA_pol_sf"/>
</dbReference>
<feature type="coiled-coil region" evidence="3">
    <location>
        <begin position="308"/>
        <end position="365"/>
    </location>
</feature>
<evidence type="ECO:0000259" key="4">
    <source>
        <dbReference type="PROSITE" id="PS50878"/>
    </source>
</evidence>
<dbReference type="Pfam" id="PF00078">
    <property type="entry name" value="RVT_1"/>
    <property type="match status" value="1"/>
</dbReference>
<dbReference type="Proteomes" id="UP000264800">
    <property type="component" value="Unplaced"/>
</dbReference>
<organism evidence="5 6">
    <name type="scientific">Kryptolebias marmoratus</name>
    <name type="common">Mangrove killifish</name>
    <name type="synonym">Rivulus marmoratus</name>
    <dbReference type="NCBI Taxonomy" id="37003"/>
    <lineage>
        <taxon>Eukaryota</taxon>
        <taxon>Metazoa</taxon>
        <taxon>Chordata</taxon>
        <taxon>Craniata</taxon>
        <taxon>Vertebrata</taxon>
        <taxon>Euteleostomi</taxon>
        <taxon>Actinopterygii</taxon>
        <taxon>Neopterygii</taxon>
        <taxon>Teleostei</taxon>
        <taxon>Neoteleostei</taxon>
        <taxon>Acanthomorphata</taxon>
        <taxon>Ovalentaria</taxon>
        <taxon>Atherinomorphae</taxon>
        <taxon>Cyprinodontiformes</taxon>
        <taxon>Rivulidae</taxon>
        <taxon>Kryptolebias</taxon>
    </lineage>
</organism>
<dbReference type="Pfam" id="PF03372">
    <property type="entry name" value="Exo_endo_phos"/>
    <property type="match status" value="1"/>
</dbReference>
<reference evidence="5" key="2">
    <citation type="submission" date="2025-09" db="UniProtKB">
        <authorList>
            <consortium name="Ensembl"/>
        </authorList>
    </citation>
    <scope>IDENTIFICATION</scope>
</reference>
<protein>
    <recommendedName>
        <fullName evidence="2">ribonuclease H</fullName>
        <ecNumber evidence="2">3.1.26.4</ecNumber>
    </recommendedName>
</protein>
<sequence length="1256" mass="147848">MTEVKQQYKVITLNVNGLHNPIKRSKALAKMKREKQDIIFWQETHLSTAEHEKLARMGFKNVYFSSCTKNSSRGVAILLSNGLNFQFSSQIKDKEGQYVLVKGYIDHKEVTLLNVYRPPGNNKQLIRQIFDMITTEVSGILICGGDWNVHLNPCLDSSSRATKSHTETIYIKRMLKETGLLDVWRNLHPQDKKYTFFSYSHKMHSRLDYFFIQNVDKHRIINCDIGVRDISDHAGVYLTLHLDSDRRETMWRFNINLLNDTKFDSFVRKEFKNYMDHNNTKDISPCILWDAAKTVLRGKLIMWSAYKKKEKEKRLKDLTIKLKSLEIQHMENNNDHTLLKIKETRQTLNRLYEDQIEKKTRLNKQNYYENGPKSKKLLAWRIRKQQIDRFIQKIKNPTDKKIYHSLKDIKKAFELYYTQLYTQPHTVDPPSVRAFLTSLDLPSIGIDQNNRLTQQITEEEINKAISKMKGNKMAGEDGYPAEWYKHFRKLFTPLLGDCFNHVLSGGETPPSWRRAVISVIPKPGKDKTEGDSYRPISVLNIDYRIFATIMAKRLEFIIPEITDTDQTGFVHNRQTHDNVRRALHLIDRMKSTESIAISLDAEKAFDSVCWNYLYLVLERFGFNNQIIGCFRSLYESPSARIKINGDLTDRIQLGRGCRQGCPLSPTLFALFIEPLAQAIREHKNIMGVTIKGTEHKICLYADDILVTLTEPEISLHNLLSLLKTFGTYSGYKLNLKKTQTLSFNYQPSPRIQKMSRFNWDNKLIKYLGVNIPAELSDLFEYNYTPLIEEIRADLQRWSLLTMNLYNRIDIIKMNLLPRLLYLFQALPIKIPDEQFRNWDRIISNFIWAKQKPRVKFQTLQLPKERGGWALPHLEDYYRAAQMRVIVGWCDPTCETKWKEIDLSYSDTPLQSSLGDHYLIKKHIDSDLIPLWIKVPLDIWHKISKQVKIERNTRILRWPAYDRDFLPTRMDKRFMQWAQKGITSYWKITNNNELKSFIQLQNKYNLEKSDFYRYLQLRHYYNKSIKILEEDETGILKILLDASNGRPPKKTIAKLYSCLQMGRKCDTTYIKVKWKKDAKIKITDDAWLNICNSVTHTSSSGLWKEFTWKCMVRFFITPNIKSKHCNDTKKAKCWRNCGNESAGHFHIFWECTKITPFWLEVIGEINAKMGLNLRYDFAVAFLGDLPQTLGKSDRYLLLVLLAGARKAITRRWMDVEPPSNSDWREIVEEIHTMERLTFSLRLATHKYNRYWKKWKIQ</sequence>
<proteinExistence type="inferred from homology"/>
<evidence type="ECO:0000313" key="5">
    <source>
        <dbReference type="Ensembl" id="ENSKMAP00000027458.1"/>
    </source>
</evidence>
<evidence type="ECO:0000256" key="2">
    <source>
        <dbReference type="ARBA" id="ARBA00012180"/>
    </source>
</evidence>
<accession>A0A3Q3BC05</accession>
<dbReference type="CDD" id="cd01650">
    <property type="entry name" value="RT_nLTR_like"/>
    <property type="match status" value="1"/>
</dbReference>
<comment type="similarity">
    <text evidence="1">Belongs to the beta type-B retroviral polymerase family. HERV class-II K(HML-2) pol subfamily.</text>
</comment>
<dbReference type="InterPro" id="IPR043128">
    <property type="entry name" value="Rev_trsase/Diguanyl_cyclase"/>
</dbReference>
<dbReference type="EC" id="3.1.26.4" evidence="2"/>
<dbReference type="InterPro" id="IPR036691">
    <property type="entry name" value="Endo/exonu/phosph_ase_sf"/>
</dbReference>
<dbReference type="Gene3D" id="3.60.10.10">
    <property type="entry name" value="Endonuclease/exonuclease/phosphatase"/>
    <property type="match status" value="1"/>
</dbReference>
<dbReference type="CDD" id="cd09076">
    <property type="entry name" value="L1-EN"/>
    <property type="match status" value="1"/>
</dbReference>
<dbReference type="SUPFAM" id="SSF56219">
    <property type="entry name" value="DNase I-like"/>
    <property type="match status" value="1"/>
</dbReference>
<feature type="domain" description="Reverse transcriptase" evidence="4">
    <location>
        <begin position="501"/>
        <end position="771"/>
    </location>
</feature>
<dbReference type="PANTHER" id="PTHR31635">
    <property type="entry name" value="REVERSE TRANSCRIPTASE DOMAIN-CONTAINING PROTEIN-RELATED"/>
    <property type="match status" value="1"/>
</dbReference>
<dbReference type="Gene3D" id="3.30.70.270">
    <property type="match status" value="1"/>
</dbReference>
<dbReference type="PROSITE" id="PS50878">
    <property type="entry name" value="RT_POL"/>
    <property type="match status" value="1"/>
</dbReference>
<dbReference type="STRING" id="37003.ENSKMAP00000027458"/>
<dbReference type="AlphaFoldDB" id="A0A3Q3BC05"/>
<evidence type="ECO:0000256" key="3">
    <source>
        <dbReference type="SAM" id="Coils"/>
    </source>
</evidence>
<dbReference type="PANTHER" id="PTHR31635:SF196">
    <property type="entry name" value="REVERSE TRANSCRIPTASE DOMAIN-CONTAINING PROTEIN-RELATED"/>
    <property type="match status" value="1"/>
</dbReference>
<keyword evidence="3" id="KW-0175">Coiled coil</keyword>
<dbReference type="Ensembl" id="ENSKMAT00000027802.1">
    <property type="protein sequence ID" value="ENSKMAP00000027458.1"/>
    <property type="gene ID" value="ENSKMAG00000020345.1"/>
</dbReference>
<dbReference type="SUPFAM" id="SSF56672">
    <property type="entry name" value="DNA/RNA polymerases"/>
    <property type="match status" value="1"/>
</dbReference>
<dbReference type="GO" id="GO:0004523">
    <property type="term" value="F:RNA-DNA hybrid ribonuclease activity"/>
    <property type="evidence" value="ECO:0007669"/>
    <property type="project" value="UniProtKB-EC"/>
</dbReference>
<reference evidence="5" key="1">
    <citation type="submission" date="2025-08" db="UniProtKB">
        <authorList>
            <consortium name="Ensembl"/>
        </authorList>
    </citation>
    <scope>IDENTIFICATION</scope>
</reference>
<dbReference type="InterPro" id="IPR005135">
    <property type="entry name" value="Endo/exonuclease/phosphatase"/>
</dbReference>
<dbReference type="OMA" id="KQDIIFW"/>
<dbReference type="InterPro" id="IPR000477">
    <property type="entry name" value="RT_dom"/>
</dbReference>
<dbReference type="GeneTree" id="ENSGT00940000164735"/>
<name>A0A3Q3BC05_KRYMA</name>
<evidence type="ECO:0000256" key="1">
    <source>
        <dbReference type="ARBA" id="ARBA00010879"/>
    </source>
</evidence>
<evidence type="ECO:0000313" key="6">
    <source>
        <dbReference type="Proteomes" id="UP000264800"/>
    </source>
</evidence>